<reference evidence="4 5" key="1">
    <citation type="submission" date="2017-06" db="EMBL/GenBank/DDBJ databases">
        <title>Draft genome sequence of anaerobic fermentative bacterium Anaeromicrobium sediminis DY2726D isolated from West Pacific Ocean sediments.</title>
        <authorList>
            <person name="Zeng X."/>
        </authorList>
    </citation>
    <scope>NUCLEOTIDE SEQUENCE [LARGE SCALE GENOMIC DNA]</scope>
    <source>
        <strain evidence="4 5">DY2726D</strain>
    </source>
</reference>
<dbReference type="InterPro" id="IPR017255">
    <property type="entry name" value="AcTrfase_GNAT_prd"/>
</dbReference>
<dbReference type="PROSITE" id="PS51186">
    <property type="entry name" value="GNAT"/>
    <property type="match status" value="1"/>
</dbReference>
<dbReference type="PANTHER" id="PTHR10545:SF29">
    <property type="entry name" value="GH14572P-RELATED"/>
    <property type="match status" value="1"/>
</dbReference>
<keyword evidence="2" id="KW-0012">Acyltransferase</keyword>
<accession>A0A267MDD4</accession>
<dbReference type="OrthoDB" id="9805924at2"/>
<dbReference type="SUPFAM" id="SSF55729">
    <property type="entry name" value="Acyl-CoA N-acyltransferases (Nat)"/>
    <property type="match status" value="1"/>
</dbReference>
<feature type="domain" description="N-acetyltransferase" evidence="3">
    <location>
        <begin position="14"/>
        <end position="159"/>
    </location>
</feature>
<dbReference type="CDD" id="cd04301">
    <property type="entry name" value="NAT_SF"/>
    <property type="match status" value="1"/>
</dbReference>
<dbReference type="InterPro" id="IPR016181">
    <property type="entry name" value="Acyl_CoA_acyltransferase"/>
</dbReference>
<dbReference type="PANTHER" id="PTHR10545">
    <property type="entry name" value="DIAMINE N-ACETYLTRANSFERASE"/>
    <property type="match status" value="1"/>
</dbReference>
<proteinExistence type="predicted"/>
<dbReference type="Pfam" id="PF00583">
    <property type="entry name" value="Acetyltransf_1"/>
    <property type="match status" value="1"/>
</dbReference>
<dbReference type="InterPro" id="IPR000182">
    <property type="entry name" value="GNAT_dom"/>
</dbReference>
<dbReference type="RefSeq" id="WP_095135357.1">
    <property type="nucleotide sequence ID" value="NZ_NIBG01000026.1"/>
</dbReference>
<dbReference type="PIRSF" id="PIRSF037663">
    <property type="entry name" value="Acetyltransf_GNAT_prd"/>
    <property type="match status" value="1"/>
</dbReference>
<evidence type="ECO:0000256" key="2">
    <source>
        <dbReference type="ARBA" id="ARBA00023315"/>
    </source>
</evidence>
<evidence type="ECO:0000259" key="3">
    <source>
        <dbReference type="PROSITE" id="PS51186"/>
    </source>
</evidence>
<evidence type="ECO:0000313" key="4">
    <source>
        <dbReference type="EMBL" id="PAB57392.1"/>
    </source>
</evidence>
<dbReference type="Proteomes" id="UP000216024">
    <property type="component" value="Unassembled WGS sequence"/>
</dbReference>
<sequence>MNLKLREAISNDYIDISNLSIEVHNLHLKNRPDVYMDVNNPLLKEYFDDLLNTNNTKLFVVENTDNKELVAYSIIKIMTTQSVPILKPRKFAFIDNFCVKSNYKKNGIGRLLFQYILDYAKTEGASSLQLVVWEFNKDAVKFYESMGMTTRNRKMELNL</sequence>
<dbReference type="EMBL" id="NIBG01000026">
    <property type="protein sequence ID" value="PAB57392.1"/>
    <property type="molecule type" value="Genomic_DNA"/>
</dbReference>
<gene>
    <name evidence="4" type="ORF">CCE28_19030</name>
</gene>
<dbReference type="Gene3D" id="3.40.630.30">
    <property type="match status" value="1"/>
</dbReference>
<organism evidence="4 5">
    <name type="scientific">Anaeromicrobium sediminis</name>
    <dbReference type="NCBI Taxonomy" id="1478221"/>
    <lineage>
        <taxon>Bacteria</taxon>
        <taxon>Bacillati</taxon>
        <taxon>Bacillota</taxon>
        <taxon>Clostridia</taxon>
        <taxon>Peptostreptococcales</taxon>
        <taxon>Thermotaleaceae</taxon>
        <taxon>Anaeromicrobium</taxon>
    </lineage>
</organism>
<keyword evidence="5" id="KW-1185">Reference proteome</keyword>
<comment type="caution">
    <text evidence="4">The sequence shown here is derived from an EMBL/GenBank/DDBJ whole genome shotgun (WGS) entry which is preliminary data.</text>
</comment>
<evidence type="ECO:0000256" key="1">
    <source>
        <dbReference type="ARBA" id="ARBA00022679"/>
    </source>
</evidence>
<dbReference type="GO" id="GO:0008080">
    <property type="term" value="F:N-acetyltransferase activity"/>
    <property type="evidence" value="ECO:0007669"/>
    <property type="project" value="UniProtKB-ARBA"/>
</dbReference>
<keyword evidence="1 4" id="KW-0808">Transferase</keyword>
<dbReference type="AlphaFoldDB" id="A0A267MDD4"/>
<dbReference type="InterPro" id="IPR051016">
    <property type="entry name" value="Diverse_Substrate_AcTransf"/>
</dbReference>
<protein>
    <submittedName>
        <fullName evidence="4">GNAT family N-acetyltransferase</fullName>
    </submittedName>
</protein>
<evidence type="ECO:0000313" key="5">
    <source>
        <dbReference type="Proteomes" id="UP000216024"/>
    </source>
</evidence>
<name>A0A267MDD4_9FIRM</name>